<dbReference type="EMBL" id="JANJOU010000010">
    <property type="protein sequence ID" value="MCR0983135.1"/>
    <property type="molecule type" value="Genomic_DNA"/>
</dbReference>
<proteinExistence type="predicted"/>
<protein>
    <submittedName>
        <fullName evidence="1">Uncharacterized protein</fullName>
    </submittedName>
</protein>
<dbReference type="Pfam" id="PF18742">
    <property type="entry name" value="DpnII-MboI"/>
    <property type="match status" value="1"/>
</dbReference>
<comment type="caution">
    <text evidence="1">The sequence shown here is derived from an EMBL/GenBank/DDBJ whole genome shotgun (WGS) entry which is preliminary data.</text>
</comment>
<accession>A0ABT1X4U1</accession>
<organism evidence="1 2">
    <name type="scientific">Roseomonas populi</name>
    <dbReference type="NCBI Taxonomy" id="3121582"/>
    <lineage>
        <taxon>Bacteria</taxon>
        <taxon>Pseudomonadati</taxon>
        <taxon>Pseudomonadota</taxon>
        <taxon>Alphaproteobacteria</taxon>
        <taxon>Acetobacterales</taxon>
        <taxon>Roseomonadaceae</taxon>
        <taxon>Roseomonas</taxon>
    </lineage>
</organism>
<evidence type="ECO:0000313" key="1">
    <source>
        <dbReference type="EMBL" id="MCR0983135.1"/>
    </source>
</evidence>
<reference evidence="1 2" key="1">
    <citation type="submission" date="2022-06" db="EMBL/GenBank/DDBJ databases">
        <title>Roseomonas CN29.</title>
        <authorList>
            <person name="Cheng Y."/>
            <person name="He X."/>
        </authorList>
    </citation>
    <scope>NUCLEOTIDE SEQUENCE [LARGE SCALE GENOMIC DNA]</scope>
    <source>
        <strain evidence="1 2">CN29</strain>
    </source>
</reference>
<evidence type="ECO:0000313" key="2">
    <source>
        <dbReference type="Proteomes" id="UP001524642"/>
    </source>
</evidence>
<sequence length="378" mass="40221">MQSHLRAFVRWVGGNGPALEVLLAEAVVSLTSGGRSSLDVATLGYVAALGGLDDAARGAMVEGLAWLRDRVWFRPQQAPTLEADGVSALGVALAASALGRAGSEAWLSRLVTRSVALPGLPPCERSLFAAAAEVLAVPGRPALDAMAPVARVALAVRGIGPGTSEAERAAAWSQAHRFSGDDFVEATLTLAALDALAEVSLPAKLGVAEPADVVRLLEGVHRSMRRWAWDQAPLTQHSRTARWDISNEYHVQDLLWALLAPVFPDLTDEENLPSVGQKNPRADLTIASLGTIIEVKFLRPRASFQSIIGEVAEDASLYRTDPRWTSLVPFVWDDSARTEEHAMLVKGLCTLPMVVGAVVVPRPRKMTLVPPPDAAPGA</sequence>
<keyword evidence="2" id="KW-1185">Reference proteome</keyword>
<name>A0ABT1X4U1_9PROT</name>
<gene>
    <name evidence="1" type="ORF">NRP21_13845</name>
</gene>
<dbReference type="Proteomes" id="UP001524642">
    <property type="component" value="Unassembled WGS sequence"/>
</dbReference>